<proteinExistence type="predicted"/>
<protein>
    <submittedName>
        <fullName evidence="1">Uncharacterized protein</fullName>
    </submittedName>
</protein>
<dbReference type="EMBL" id="BLXT01000975">
    <property type="protein sequence ID" value="GFN81945.1"/>
    <property type="molecule type" value="Genomic_DNA"/>
</dbReference>
<name>A0AAV3YFG9_9GAST</name>
<reference evidence="1 2" key="1">
    <citation type="journal article" date="2021" name="Elife">
        <title>Chloroplast acquisition without the gene transfer in kleptoplastic sea slugs, Plakobranchus ocellatus.</title>
        <authorList>
            <person name="Maeda T."/>
            <person name="Takahashi S."/>
            <person name="Yoshida T."/>
            <person name="Shimamura S."/>
            <person name="Takaki Y."/>
            <person name="Nagai Y."/>
            <person name="Toyoda A."/>
            <person name="Suzuki Y."/>
            <person name="Arimoto A."/>
            <person name="Ishii H."/>
            <person name="Satoh N."/>
            <person name="Nishiyama T."/>
            <person name="Hasebe M."/>
            <person name="Maruyama T."/>
            <person name="Minagawa J."/>
            <person name="Obokata J."/>
            <person name="Shigenobu S."/>
        </authorList>
    </citation>
    <scope>NUCLEOTIDE SEQUENCE [LARGE SCALE GENOMIC DNA]</scope>
</reference>
<comment type="caution">
    <text evidence="1">The sequence shown here is derived from an EMBL/GenBank/DDBJ whole genome shotgun (WGS) entry which is preliminary data.</text>
</comment>
<evidence type="ECO:0000313" key="2">
    <source>
        <dbReference type="Proteomes" id="UP000735302"/>
    </source>
</evidence>
<accession>A0AAV3YFG9</accession>
<keyword evidence="2" id="KW-1185">Reference proteome</keyword>
<evidence type="ECO:0000313" key="1">
    <source>
        <dbReference type="EMBL" id="GFN81945.1"/>
    </source>
</evidence>
<gene>
    <name evidence="1" type="ORF">PoB_000845100</name>
</gene>
<dbReference type="AlphaFoldDB" id="A0AAV3YFG9"/>
<sequence length="118" mass="12841">MNTMVQWNIHGFRSNCCGPAGMQAWGGPVVTPGLHSASFAGWVPRGEAALLIRNGTRFLEIDLKTGLYAAAATICLGKTLTVCSLYLPPNNSPVSRLYHSKFWRAKFCSFGLSFDLSD</sequence>
<organism evidence="1 2">
    <name type="scientific">Plakobranchus ocellatus</name>
    <dbReference type="NCBI Taxonomy" id="259542"/>
    <lineage>
        <taxon>Eukaryota</taxon>
        <taxon>Metazoa</taxon>
        <taxon>Spiralia</taxon>
        <taxon>Lophotrochozoa</taxon>
        <taxon>Mollusca</taxon>
        <taxon>Gastropoda</taxon>
        <taxon>Heterobranchia</taxon>
        <taxon>Euthyneura</taxon>
        <taxon>Panpulmonata</taxon>
        <taxon>Sacoglossa</taxon>
        <taxon>Placobranchoidea</taxon>
        <taxon>Plakobranchidae</taxon>
        <taxon>Plakobranchus</taxon>
    </lineage>
</organism>
<dbReference type="Proteomes" id="UP000735302">
    <property type="component" value="Unassembled WGS sequence"/>
</dbReference>